<gene>
    <name evidence="1" type="ORF">SAMN04489726_2906</name>
</gene>
<dbReference type="AlphaFoldDB" id="A0A1G9V988"/>
<reference evidence="1 2" key="1">
    <citation type="submission" date="2016-10" db="EMBL/GenBank/DDBJ databases">
        <authorList>
            <person name="de Groot N.N."/>
        </authorList>
    </citation>
    <scope>NUCLEOTIDE SEQUENCE [LARGE SCALE GENOMIC DNA]</scope>
    <source>
        <strain evidence="1 2">DSM 44149</strain>
    </source>
</reference>
<organism evidence="1 2">
    <name type="scientific">Allokutzneria albata</name>
    <name type="common">Kibdelosporangium albatum</name>
    <dbReference type="NCBI Taxonomy" id="211114"/>
    <lineage>
        <taxon>Bacteria</taxon>
        <taxon>Bacillati</taxon>
        <taxon>Actinomycetota</taxon>
        <taxon>Actinomycetes</taxon>
        <taxon>Pseudonocardiales</taxon>
        <taxon>Pseudonocardiaceae</taxon>
        <taxon>Allokutzneria</taxon>
    </lineage>
</organism>
<proteinExistence type="predicted"/>
<evidence type="ECO:0008006" key="3">
    <source>
        <dbReference type="Google" id="ProtNLM"/>
    </source>
</evidence>
<dbReference type="OrthoDB" id="6957847at2"/>
<dbReference type="EMBL" id="LT629701">
    <property type="protein sequence ID" value="SDM68653.1"/>
    <property type="molecule type" value="Genomic_DNA"/>
</dbReference>
<name>A0A1G9V988_ALLAB</name>
<sequence length="57" mass="6627">MGNWPPLNPLEQKEKVDQIIARALEALPPGWSRLAEVRRTFRQLCEWFRLGPQGVAR</sequence>
<evidence type="ECO:0000313" key="1">
    <source>
        <dbReference type="EMBL" id="SDM68653.1"/>
    </source>
</evidence>
<evidence type="ECO:0000313" key="2">
    <source>
        <dbReference type="Proteomes" id="UP000183376"/>
    </source>
</evidence>
<accession>A0A1G9V988</accession>
<dbReference type="RefSeq" id="WP_156050923.1">
    <property type="nucleotide sequence ID" value="NZ_JOEF01000007.1"/>
</dbReference>
<protein>
    <recommendedName>
        <fullName evidence="3">Transposase</fullName>
    </recommendedName>
</protein>
<dbReference type="Proteomes" id="UP000183376">
    <property type="component" value="Chromosome I"/>
</dbReference>
<keyword evidence="2" id="KW-1185">Reference proteome</keyword>